<keyword evidence="7" id="KW-0436">Ligase</keyword>
<keyword evidence="8" id="KW-1185">Reference proteome</keyword>
<dbReference type="PANTHER" id="PTHR37422:SF13">
    <property type="entry name" value="LIPOPOLYSACCHARIDE BIOSYNTHESIS PROTEIN PA4999-RELATED"/>
    <property type="match status" value="1"/>
</dbReference>
<feature type="transmembrane region" description="Helical" evidence="5">
    <location>
        <begin position="275"/>
        <end position="300"/>
    </location>
</feature>
<dbReference type="InterPro" id="IPR051533">
    <property type="entry name" value="WaaL-like"/>
</dbReference>
<dbReference type="Proteomes" id="UP000199515">
    <property type="component" value="Unassembled WGS sequence"/>
</dbReference>
<dbReference type="Pfam" id="PF04932">
    <property type="entry name" value="Wzy_C"/>
    <property type="match status" value="1"/>
</dbReference>
<sequence length="464" mass="49496">MTVRDEDLGFLLAKGPRRRRDGTTMVCVYSVVTLIVPARLVISGVSMSITPATVVGLFLGLVWFCSQLVTTLNAAKGRNVARTALFVFIVTQLATYGYATRNYLPEDELNSADRTLVTILGVTLAALAVVDGVRGVARVELVAKCVLVATTAVAMIGILQFLLNLDLTQYMVIPGLHPVTSDGFVLERAAFRRPAGTTGHPIEFGVVCAVALPIAAHFAFTAQDKGESARRWWICLGIVATGAMVSLSRSAILGLALASLVLLIGWPGKRRIRAFFVGLAFLVLMRFMVPGLVGTLYGLFAEIGTDTSISGRTDDYATSSVYIAQHPLLGRGLGTYLPNKYGPLDNQYLGTLVQNGFIGLFALIAIFVLGAYAALRARTMTRDPHIRDLGLTLVASISVLALGAATFDLLAFSMATGLAFLLCGLAGALLRSTRAEQVAAGIDPPTVRVVLTRAMRLKMGSLQK</sequence>
<evidence type="ECO:0000256" key="1">
    <source>
        <dbReference type="ARBA" id="ARBA00004141"/>
    </source>
</evidence>
<name>A0A1H3LAC0_9PSEU</name>
<protein>
    <submittedName>
        <fullName evidence="7">O-Antigen ligase</fullName>
    </submittedName>
</protein>
<feature type="transmembrane region" description="Helical" evidence="5">
    <location>
        <begin position="202"/>
        <end position="222"/>
    </location>
</feature>
<dbReference type="PANTHER" id="PTHR37422">
    <property type="entry name" value="TEICHURONIC ACID BIOSYNTHESIS PROTEIN TUAE"/>
    <property type="match status" value="1"/>
</dbReference>
<dbReference type="AlphaFoldDB" id="A0A1H3LAC0"/>
<dbReference type="EMBL" id="FNON01000006">
    <property type="protein sequence ID" value="SDY60878.1"/>
    <property type="molecule type" value="Genomic_DNA"/>
</dbReference>
<feature type="transmembrane region" description="Helical" evidence="5">
    <location>
        <begin position="22"/>
        <end position="42"/>
    </location>
</feature>
<dbReference type="GO" id="GO:0016874">
    <property type="term" value="F:ligase activity"/>
    <property type="evidence" value="ECO:0007669"/>
    <property type="project" value="UniProtKB-KW"/>
</dbReference>
<gene>
    <name evidence="7" type="ORF">SAMN05421504_106113</name>
</gene>
<feature type="transmembrane region" description="Helical" evidence="5">
    <location>
        <begin position="81"/>
        <end position="99"/>
    </location>
</feature>
<feature type="transmembrane region" description="Helical" evidence="5">
    <location>
        <begin position="251"/>
        <end position="268"/>
    </location>
</feature>
<evidence type="ECO:0000256" key="2">
    <source>
        <dbReference type="ARBA" id="ARBA00022692"/>
    </source>
</evidence>
<dbReference type="OrthoDB" id="5243524at2"/>
<feature type="transmembrane region" description="Helical" evidence="5">
    <location>
        <begin position="352"/>
        <end position="374"/>
    </location>
</feature>
<evidence type="ECO:0000313" key="8">
    <source>
        <dbReference type="Proteomes" id="UP000199515"/>
    </source>
</evidence>
<feature type="transmembrane region" description="Helical" evidence="5">
    <location>
        <begin position="141"/>
        <end position="163"/>
    </location>
</feature>
<dbReference type="InterPro" id="IPR007016">
    <property type="entry name" value="O-antigen_ligase-rel_domated"/>
</dbReference>
<dbReference type="RefSeq" id="WP_091293473.1">
    <property type="nucleotide sequence ID" value="NZ_FNON01000006.1"/>
</dbReference>
<organism evidence="7 8">
    <name type="scientific">Amycolatopsis xylanica</name>
    <dbReference type="NCBI Taxonomy" id="589385"/>
    <lineage>
        <taxon>Bacteria</taxon>
        <taxon>Bacillati</taxon>
        <taxon>Actinomycetota</taxon>
        <taxon>Actinomycetes</taxon>
        <taxon>Pseudonocardiales</taxon>
        <taxon>Pseudonocardiaceae</taxon>
        <taxon>Amycolatopsis</taxon>
    </lineage>
</organism>
<feature type="transmembrane region" description="Helical" evidence="5">
    <location>
        <begin position="410"/>
        <end position="430"/>
    </location>
</feature>
<feature type="domain" description="O-antigen ligase-related" evidence="6">
    <location>
        <begin position="237"/>
        <end position="364"/>
    </location>
</feature>
<evidence type="ECO:0000256" key="3">
    <source>
        <dbReference type="ARBA" id="ARBA00022989"/>
    </source>
</evidence>
<feature type="transmembrane region" description="Helical" evidence="5">
    <location>
        <begin position="48"/>
        <end position="69"/>
    </location>
</feature>
<evidence type="ECO:0000256" key="4">
    <source>
        <dbReference type="ARBA" id="ARBA00023136"/>
    </source>
</evidence>
<feature type="transmembrane region" description="Helical" evidence="5">
    <location>
        <begin position="229"/>
        <end position="245"/>
    </location>
</feature>
<keyword evidence="2 5" id="KW-0812">Transmembrane</keyword>
<keyword evidence="4 5" id="KW-0472">Membrane</keyword>
<evidence type="ECO:0000313" key="7">
    <source>
        <dbReference type="EMBL" id="SDY60878.1"/>
    </source>
</evidence>
<accession>A0A1H3LAC0</accession>
<dbReference type="STRING" id="589385.SAMN05421504_106113"/>
<keyword evidence="3 5" id="KW-1133">Transmembrane helix</keyword>
<evidence type="ECO:0000256" key="5">
    <source>
        <dbReference type="SAM" id="Phobius"/>
    </source>
</evidence>
<dbReference type="GO" id="GO:0016020">
    <property type="term" value="C:membrane"/>
    <property type="evidence" value="ECO:0007669"/>
    <property type="project" value="UniProtKB-SubCell"/>
</dbReference>
<comment type="subcellular location">
    <subcellularLocation>
        <location evidence="1">Membrane</location>
        <topology evidence="1">Multi-pass membrane protein</topology>
    </subcellularLocation>
</comment>
<evidence type="ECO:0000259" key="6">
    <source>
        <dbReference type="Pfam" id="PF04932"/>
    </source>
</evidence>
<feature type="transmembrane region" description="Helical" evidence="5">
    <location>
        <begin position="111"/>
        <end position="129"/>
    </location>
</feature>
<feature type="transmembrane region" description="Helical" evidence="5">
    <location>
        <begin position="386"/>
        <end position="404"/>
    </location>
</feature>
<reference evidence="7 8" key="1">
    <citation type="submission" date="2016-10" db="EMBL/GenBank/DDBJ databases">
        <authorList>
            <person name="de Groot N.N."/>
        </authorList>
    </citation>
    <scope>NUCLEOTIDE SEQUENCE [LARGE SCALE GENOMIC DNA]</scope>
    <source>
        <strain evidence="7 8">CPCC 202699</strain>
    </source>
</reference>
<proteinExistence type="predicted"/>